<keyword evidence="2" id="KW-1185">Reference proteome</keyword>
<proteinExistence type="predicted"/>
<comment type="caution">
    <text evidence="1">The sequence shown here is derived from an EMBL/GenBank/DDBJ whole genome shotgun (WGS) entry which is preliminary data.</text>
</comment>
<reference evidence="1 2" key="1">
    <citation type="submission" date="2023-02" db="EMBL/GenBank/DDBJ databases">
        <title>LHISI_Scaffold_Assembly.</title>
        <authorList>
            <person name="Stuart O.P."/>
            <person name="Cleave R."/>
            <person name="Magrath M.J.L."/>
            <person name="Mikheyev A.S."/>
        </authorList>
    </citation>
    <scope>NUCLEOTIDE SEQUENCE [LARGE SCALE GENOMIC DNA]</scope>
    <source>
        <strain evidence="1">Daus_M_001</strain>
        <tissue evidence="1">Leg muscle</tissue>
    </source>
</reference>
<sequence length="190" mass="21745">MFLKVLQKEKKRFADLAADLDLKEIYIPKPQCPACCTVRVKSITNVMNSYPVILQFLQPLAESNEGVANKARGLYDQFSKGEVYLGLRICQGLFSETECLSVVLEKKTMTVAGASEAINVVLKCLIEKRNEDGFNHLWSEMDSKVVEYELIFPTLPRSKKTPKRLQQSNYAVPDYQFASPEELYRKVYFE</sequence>
<dbReference type="EMBL" id="JARBHB010000009">
    <property type="protein sequence ID" value="KAJ8875941.1"/>
    <property type="molecule type" value="Genomic_DNA"/>
</dbReference>
<name>A0ABQ9GV62_9NEOP</name>
<evidence type="ECO:0000313" key="1">
    <source>
        <dbReference type="EMBL" id="KAJ8875941.1"/>
    </source>
</evidence>
<gene>
    <name evidence="1" type="ORF">PR048_023849</name>
</gene>
<evidence type="ECO:0000313" key="2">
    <source>
        <dbReference type="Proteomes" id="UP001159363"/>
    </source>
</evidence>
<dbReference type="Proteomes" id="UP001159363">
    <property type="component" value="Chromosome 8"/>
</dbReference>
<protein>
    <submittedName>
        <fullName evidence="1">Uncharacterized protein</fullName>
    </submittedName>
</protein>
<accession>A0ABQ9GV62</accession>
<organism evidence="1 2">
    <name type="scientific">Dryococelus australis</name>
    <dbReference type="NCBI Taxonomy" id="614101"/>
    <lineage>
        <taxon>Eukaryota</taxon>
        <taxon>Metazoa</taxon>
        <taxon>Ecdysozoa</taxon>
        <taxon>Arthropoda</taxon>
        <taxon>Hexapoda</taxon>
        <taxon>Insecta</taxon>
        <taxon>Pterygota</taxon>
        <taxon>Neoptera</taxon>
        <taxon>Polyneoptera</taxon>
        <taxon>Phasmatodea</taxon>
        <taxon>Verophasmatodea</taxon>
        <taxon>Anareolatae</taxon>
        <taxon>Phasmatidae</taxon>
        <taxon>Eurycanthinae</taxon>
        <taxon>Dryococelus</taxon>
    </lineage>
</organism>